<evidence type="ECO:0000256" key="1">
    <source>
        <dbReference type="SAM" id="MobiDB-lite"/>
    </source>
</evidence>
<proteinExistence type="predicted"/>
<feature type="compositionally biased region" description="Low complexity" evidence="1">
    <location>
        <begin position="477"/>
        <end position="490"/>
    </location>
</feature>
<sequence>MRPTTGAMLQQNNNNNYPCLGMSDFPREMLQRCSRTSLPFPSRVELGLGDLPLIRGLRAWALCSRNRRKAGGLLGGGKPPTAPPLGGKGTSTSCPRPADVYLSGYGLPLGVDARQAGIGALVTVATLKTSEGGGKTQTQCLFLRTEKGSCLYSTAKPSSGSTSSTVGEWLRGKREGLGGGGNAEPPPTEAAANRVRVRSGRRWRKSGIGRERSCKTAEGKQSERFDVPPESSTRKNSRDDREGAESPTRRTATELDLDGKEADSKNDSAVDGETGSERRQERQNFPIPDCKSKQNETEPQEEMELNSVESSNPVGGAGQYAEEIQLNGVESSNPVGGAGQYAEEIQWTSVKSSIPVRVAEQNPEEETKQKEQLNSVESSNPVGGADQDVIQVYSNQNQRKVEHEEETNIGSDEETREPHIFHKREENNNFQEEEEVFCSPVRQENLSISEKSEKRKDECTCRKLEDEEENISTLVFNASSNPAPSLASMATGGEEEEEEKDSQKQKRSPSGELEEEAEEVRVSSTEEEEEDEFGVFMQAEGDLAWSDGVNISASETSGSRARTAGGDDTWTAFPQEPTGEGGDGVERWWPANAVEARRDGPPTNHSLVAVFAEAFPSLPAVSPGDPCDPEAVPTLTQLLRGRAGQDQGLLDSFHDLNKMIDQSHKRSSSVSQNLLVQTLQLQPPLPESRSTSWSTNRRLSPGLSSANQHAAAKRRLSYDYNRNVVA</sequence>
<protein>
    <recommendedName>
        <fullName evidence="4">Aftiphilin clathrin-binding box domain-containing protein</fullName>
    </recommendedName>
</protein>
<keyword evidence="3" id="KW-1185">Reference proteome</keyword>
<feature type="compositionally biased region" description="Basic and acidic residues" evidence="1">
    <location>
        <begin position="208"/>
        <end position="268"/>
    </location>
</feature>
<feature type="compositionally biased region" description="Basic residues" evidence="1">
    <location>
        <begin position="195"/>
        <end position="207"/>
    </location>
</feature>
<feature type="region of interest" description="Disordered" evidence="1">
    <location>
        <begin position="154"/>
        <end position="337"/>
    </location>
</feature>
<feature type="compositionally biased region" description="Acidic residues" evidence="1">
    <location>
        <begin position="404"/>
        <end position="415"/>
    </location>
</feature>
<feature type="region of interest" description="Disordered" evidence="1">
    <location>
        <begin position="679"/>
        <end position="714"/>
    </location>
</feature>
<evidence type="ECO:0000313" key="3">
    <source>
        <dbReference type="Proteomes" id="UP000250572"/>
    </source>
</evidence>
<feature type="region of interest" description="Disordered" evidence="1">
    <location>
        <begin position="356"/>
        <end position="438"/>
    </location>
</feature>
<feature type="compositionally biased region" description="Basic and acidic residues" evidence="1">
    <location>
        <begin position="416"/>
        <end position="427"/>
    </location>
</feature>
<gene>
    <name evidence="2" type="ORF">CCH79_00019063</name>
</gene>
<feature type="region of interest" description="Disordered" evidence="1">
    <location>
        <begin position="71"/>
        <end position="92"/>
    </location>
</feature>
<comment type="caution">
    <text evidence="2">The sequence shown here is derived from an EMBL/GenBank/DDBJ whole genome shotgun (WGS) entry which is preliminary data.</text>
</comment>
<dbReference type="EMBL" id="NHOQ01002107">
    <property type="protein sequence ID" value="PWA19471.1"/>
    <property type="molecule type" value="Genomic_DNA"/>
</dbReference>
<reference evidence="2 3" key="1">
    <citation type="journal article" date="2018" name="G3 (Bethesda)">
        <title>A High-Quality Reference Genome for the Invasive Mosquitofish Gambusia affinis Using a Chicago Library.</title>
        <authorList>
            <person name="Hoffberg S.L."/>
            <person name="Troendle N.J."/>
            <person name="Glenn T.C."/>
            <person name="Mahmud O."/>
            <person name="Louha S."/>
            <person name="Chalopin D."/>
            <person name="Bennetzen J.L."/>
            <person name="Mauricio R."/>
        </authorList>
    </citation>
    <scope>NUCLEOTIDE SEQUENCE [LARGE SCALE GENOMIC DNA]</scope>
    <source>
        <strain evidence="2">NE01/NJP1002.9</strain>
        <tissue evidence="2">Muscle</tissue>
    </source>
</reference>
<dbReference type="AlphaFoldDB" id="A0A315V817"/>
<name>A0A315V817_GAMAF</name>
<accession>A0A315V817</accession>
<organism evidence="2 3">
    <name type="scientific">Gambusia affinis</name>
    <name type="common">Western mosquitofish</name>
    <name type="synonym">Heterandria affinis</name>
    <dbReference type="NCBI Taxonomy" id="33528"/>
    <lineage>
        <taxon>Eukaryota</taxon>
        <taxon>Metazoa</taxon>
        <taxon>Chordata</taxon>
        <taxon>Craniata</taxon>
        <taxon>Vertebrata</taxon>
        <taxon>Euteleostomi</taxon>
        <taxon>Actinopterygii</taxon>
        <taxon>Neopterygii</taxon>
        <taxon>Teleostei</taxon>
        <taxon>Neoteleostei</taxon>
        <taxon>Acanthomorphata</taxon>
        <taxon>Ovalentaria</taxon>
        <taxon>Atherinomorphae</taxon>
        <taxon>Cyprinodontiformes</taxon>
        <taxon>Poeciliidae</taxon>
        <taxon>Poeciliinae</taxon>
        <taxon>Gambusia</taxon>
    </lineage>
</organism>
<feature type="compositionally biased region" description="Polar residues" evidence="1">
    <location>
        <begin position="372"/>
        <end position="381"/>
    </location>
</feature>
<dbReference type="Proteomes" id="UP000250572">
    <property type="component" value="Unassembled WGS sequence"/>
</dbReference>
<evidence type="ECO:0000313" key="2">
    <source>
        <dbReference type="EMBL" id="PWA19471.1"/>
    </source>
</evidence>
<feature type="compositionally biased region" description="Low complexity" evidence="1">
    <location>
        <begin position="154"/>
        <end position="169"/>
    </location>
</feature>
<feature type="compositionally biased region" description="Polar residues" evidence="1">
    <location>
        <begin position="688"/>
        <end position="708"/>
    </location>
</feature>
<evidence type="ECO:0008006" key="4">
    <source>
        <dbReference type="Google" id="ProtNLM"/>
    </source>
</evidence>
<feature type="region of interest" description="Disordered" evidence="1">
    <location>
        <begin position="474"/>
        <end position="532"/>
    </location>
</feature>